<reference evidence="2" key="1">
    <citation type="journal article" date="2020" name="J Insects Food Feed">
        <title>The yellow mealworm (Tenebrio molitor) genome: a resource for the emerging insects as food and feed industry.</title>
        <authorList>
            <person name="Eriksson T."/>
            <person name="Andere A."/>
            <person name="Kelstrup H."/>
            <person name="Emery V."/>
            <person name="Picard C."/>
        </authorList>
    </citation>
    <scope>NUCLEOTIDE SEQUENCE</scope>
    <source>
        <strain evidence="2">Stoneville</strain>
        <tissue evidence="2">Whole head</tissue>
    </source>
</reference>
<reference evidence="2" key="2">
    <citation type="submission" date="2021-08" db="EMBL/GenBank/DDBJ databases">
        <authorList>
            <person name="Eriksson T."/>
        </authorList>
    </citation>
    <scope>NUCLEOTIDE SEQUENCE</scope>
    <source>
        <strain evidence="2">Stoneville</strain>
        <tissue evidence="2">Whole head</tissue>
    </source>
</reference>
<dbReference type="Proteomes" id="UP000719412">
    <property type="component" value="Unassembled WGS sequence"/>
</dbReference>
<comment type="caution">
    <text evidence="2">The sequence shown here is derived from an EMBL/GenBank/DDBJ whole genome shotgun (WGS) entry which is preliminary data.</text>
</comment>
<name>A0A8J6H5Y7_TENMO</name>
<feature type="region of interest" description="Disordered" evidence="1">
    <location>
        <begin position="1"/>
        <end position="47"/>
    </location>
</feature>
<sequence>MLKQEGKSGDKCSGSESMSDLDLYPHGPGSMASSIQSMAPHSPPFILPPGSPSSLDCSDVIWFHPSDNLTMYQPVIDSGTMRVNTTVSHSIIKTSVNTKLGGFEGLCLECRFRGRDLYTALEKKLNPRMTQDEMWQNKDSTCTEDQKSDPLVTSEGDLVVTDEEPDGFLRRFFSSQQILEIISA</sequence>
<dbReference type="AlphaFoldDB" id="A0A8J6H5Y7"/>
<gene>
    <name evidence="2" type="ORF">GEV33_014100</name>
</gene>
<keyword evidence="3" id="KW-1185">Reference proteome</keyword>
<evidence type="ECO:0000313" key="3">
    <source>
        <dbReference type="Proteomes" id="UP000719412"/>
    </source>
</evidence>
<protein>
    <submittedName>
        <fullName evidence="2">Uncharacterized protein</fullName>
    </submittedName>
</protein>
<accession>A0A8J6H5Y7</accession>
<feature type="compositionally biased region" description="Basic and acidic residues" evidence="1">
    <location>
        <begin position="1"/>
        <end position="10"/>
    </location>
</feature>
<evidence type="ECO:0000256" key="1">
    <source>
        <dbReference type="SAM" id="MobiDB-lite"/>
    </source>
</evidence>
<proteinExistence type="predicted"/>
<dbReference type="EMBL" id="JABDTM020028594">
    <property type="protein sequence ID" value="KAH0808693.1"/>
    <property type="molecule type" value="Genomic_DNA"/>
</dbReference>
<evidence type="ECO:0000313" key="2">
    <source>
        <dbReference type="EMBL" id="KAH0808693.1"/>
    </source>
</evidence>
<organism evidence="2 3">
    <name type="scientific">Tenebrio molitor</name>
    <name type="common">Yellow mealworm beetle</name>
    <dbReference type="NCBI Taxonomy" id="7067"/>
    <lineage>
        <taxon>Eukaryota</taxon>
        <taxon>Metazoa</taxon>
        <taxon>Ecdysozoa</taxon>
        <taxon>Arthropoda</taxon>
        <taxon>Hexapoda</taxon>
        <taxon>Insecta</taxon>
        <taxon>Pterygota</taxon>
        <taxon>Neoptera</taxon>
        <taxon>Endopterygota</taxon>
        <taxon>Coleoptera</taxon>
        <taxon>Polyphaga</taxon>
        <taxon>Cucujiformia</taxon>
        <taxon>Tenebrionidae</taxon>
        <taxon>Tenebrio</taxon>
    </lineage>
</organism>